<dbReference type="Gene3D" id="3.20.20.140">
    <property type="entry name" value="Metal-dependent hydrolases"/>
    <property type="match status" value="1"/>
</dbReference>
<evidence type="ECO:0000256" key="1">
    <source>
        <dbReference type="ARBA" id="ARBA00023239"/>
    </source>
</evidence>
<dbReference type="PANTHER" id="PTHR21240:SF28">
    <property type="entry name" value="ISO-OROTATE DECARBOXYLASE (EUROFUNG)"/>
    <property type="match status" value="1"/>
</dbReference>
<evidence type="ECO:0000313" key="3">
    <source>
        <dbReference type="EMBL" id="ATB29582.1"/>
    </source>
</evidence>
<gene>
    <name evidence="3" type="ORF">MEBOL_003037</name>
</gene>
<name>A0A250IEJ4_9BACT</name>
<dbReference type="GO" id="GO:0005737">
    <property type="term" value="C:cytoplasm"/>
    <property type="evidence" value="ECO:0007669"/>
    <property type="project" value="TreeGrafter"/>
</dbReference>
<keyword evidence="3" id="KW-0378">Hydrolase</keyword>
<feature type="domain" description="Amidohydrolase-related" evidence="2">
    <location>
        <begin position="70"/>
        <end position="316"/>
    </location>
</feature>
<dbReference type="GO" id="GO:0019748">
    <property type="term" value="P:secondary metabolic process"/>
    <property type="evidence" value="ECO:0007669"/>
    <property type="project" value="TreeGrafter"/>
</dbReference>
<dbReference type="RefSeq" id="WP_157774994.1">
    <property type="nucleotide sequence ID" value="NZ_CP022163.1"/>
</dbReference>
<dbReference type="PANTHER" id="PTHR21240">
    <property type="entry name" value="2-AMINO-3-CARBOXYLMUCONATE-6-SEMIALDEHYDE DECARBOXYLASE"/>
    <property type="match status" value="1"/>
</dbReference>
<dbReference type="InterPro" id="IPR006680">
    <property type="entry name" value="Amidohydro-rel"/>
</dbReference>
<accession>A0A250IEJ4</accession>
<dbReference type="KEGG" id="mbd:MEBOL_003037"/>
<dbReference type="GO" id="GO:0016831">
    <property type="term" value="F:carboxy-lyase activity"/>
    <property type="evidence" value="ECO:0007669"/>
    <property type="project" value="InterPro"/>
</dbReference>
<protein>
    <submittedName>
        <fullName evidence="3">Amidohydrolase</fullName>
    </submittedName>
</protein>
<keyword evidence="4" id="KW-1185">Reference proteome</keyword>
<dbReference type="SUPFAM" id="SSF51556">
    <property type="entry name" value="Metallo-dependent hydrolases"/>
    <property type="match status" value="1"/>
</dbReference>
<dbReference type="InterPro" id="IPR032465">
    <property type="entry name" value="ACMSD"/>
</dbReference>
<organism evidence="3 4">
    <name type="scientific">Melittangium boletus DSM 14713</name>
    <dbReference type="NCBI Taxonomy" id="1294270"/>
    <lineage>
        <taxon>Bacteria</taxon>
        <taxon>Pseudomonadati</taxon>
        <taxon>Myxococcota</taxon>
        <taxon>Myxococcia</taxon>
        <taxon>Myxococcales</taxon>
        <taxon>Cystobacterineae</taxon>
        <taxon>Archangiaceae</taxon>
        <taxon>Melittangium</taxon>
    </lineage>
</organism>
<dbReference type="EMBL" id="CP022163">
    <property type="protein sequence ID" value="ATB29582.1"/>
    <property type="molecule type" value="Genomic_DNA"/>
</dbReference>
<reference evidence="3 4" key="1">
    <citation type="submission" date="2017-06" db="EMBL/GenBank/DDBJ databases">
        <authorList>
            <person name="Kim H.J."/>
            <person name="Triplett B.A."/>
        </authorList>
    </citation>
    <scope>NUCLEOTIDE SEQUENCE [LARGE SCALE GENOMIC DNA]</scope>
    <source>
        <strain evidence="3 4">DSM 14713</strain>
    </source>
</reference>
<proteinExistence type="predicted"/>
<keyword evidence="1" id="KW-0456">Lyase</keyword>
<dbReference type="AlphaFoldDB" id="A0A250IEJ4"/>
<evidence type="ECO:0000313" key="4">
    <source>
        <dbReference type="Proteomes" id="UP000217289"/>
    </source>
</evidence>
<dbReference type="OrthoDB" id="1407586at2"/>
<evidence type="ECO:0000259" key="2">
    <source>
        <dbReference type="Pfam" id="PF04909"/>
    </source>
</evidence>
<dbReference type="Proteomes" id="UP000217289">
    <property type="component" value="Chromosome"/>
</dbReference>
<sequence length="336" mass="36544">MIIDIHSHLAHPELAKRAPVPPSLLDVERLIEVKAEAGIDLTLIGSPSGPGTLVPASRGGNYEQPLDKLRAFHDWLGATVAKHRDRLRAYVYCDPFADDTVLAAAEEYLGREEFVGIITNPSGHGEYLDSPRADGFFAFAATRGVPVMVHSGMDPVCCQGISDYGLFDMVGRYCDVTLGLSALVLSGRLEQYPSLRIIGTASAGALSLIGSRLDIAWRSQLWAGAGKKPEGLRDQRTRTPPSELIRRLYADTTADNRDLHLANLKVLGASHLLFGSDWPPVPVVHAHKIREIEALPLSAEEQRAILGDNASRIFELGGPAHRSTVMTHSQPIEEAR</sequence>
<dbReference type="GO" id="GO:0016787">
    <property type="term" value="F:hydrolase activity"/>
    <property type="evidence" value="ECO:0007669"/>
    <property type="project" value="UniProtKB-KW"/>
</dbReference>
<dbReference type="InterPro" id="IPR032466">
    <property type="entry name" value="Metal_Hydrolase"/>
</dbReference>
<dbReference type="Pfam" id="PF04909">
    <property type="entry name" value="Amidohydro_2"/>
    <property type="match status" value="1"/>
</dbReference>